<dbReference type="SUPFAM" id="SSF49785">
    <property type="entry name" value="Galactose-binding domain-like"/>
    <property type="match status" value="1"/>
</dbReference>
<dbReference type="InterPro" id="IPR023232">
    <property type="entry name" value="Glyco_hydro_2_AS"/>
</dbReference>
<dbReference type="InterPro" id="IPR006104">
    <property type="entry name" value="Glyco_hydro_2_N"/>
</dbReference>
<comment type="similarity">
    <text evidence="1">Belongs to the glycosyl hydrolase 2 family.</text>
</comment>
<dbReference type="PANTHER" id="PTHR42732">
    <property type="entry name" value="BETA-GALACTOSIDASE"/>
    <property type="match status" value="1"/>
</dbReference>
<keyword evidence="2" id="KW-0378">Hydrolase</keyword>
<dbReference type="KEGG" id="chih:GWR21_16350"/>
<dbReference type="PROSITE" id="PS00608">
    <property type="entry name" value="GLYCOSYL_HYDROL_F2_2"/>
    <property type="match status" value="1"/>
</dbReference>
<dbReference type="Pfam" id="PF02836">
    <property type="entry name" value="Glyco_hydro_2_C"/>
    <property type="match status" value="1"/>
</dbReference>
<dbReference type="SUPFAM" id="SSF49303">
    <property type="entry name" value="beta-Galactosidase/glucuronidase domain"/>
    <property type="match status" value="1"/>
</dbReference>
<dbReference type="InterPro" id="IPR006102">
    <property type="entry name" value="Ig-like_GH2"/>
</dbReference>
<feature type="domain" description="Glycosyl hydrolases family 2 sugar binding" evidence="6">
    <location>
        <begin position="34"/>
        <end position="193"/>
    </location>
</feature>
<dbReference type="Pfam" id="PF18565">
    <property type="entry name" value="Glyco_hydro2_C5"/>
    <property type="match status" value="1"/>
</dbReference>
<evidence type="ECO:0000256" key="3">
    <source>
        <dbReference type="ARBA" id="ARBA00023295"/>
    </source>
</evidence>
<name>A0A6B9ZF94_9BACT</name>
<dbReference type="SUPFAM" id="SSF51445">
    <property type="entry name" value="(Trans)glycosidases"/>
    <property type="match status" value="1"/>
</dbReference>
<keyword evidence="10" id="KW-1185">Reference proteome</keyword>
<sequence length="857" mass="95683">MSLRKILISACLLLSVASYGQTKKLRLLRDQLLDDYWQFTKDSLPGAEKADFPDNNWRTVHLPHDWAIEDLPGQNDSTIIGPFYKYSPAREHGAYVVGGTAWYRKSFILPPLAGQTVAIHFEGVYRHADVWINGHPLGNHPYGYTPFTYDLTPYLAPAGQKNVVAVRVRNEGLNARWYTGAGIYRHVHLQVLPAAHLIKDSTFISFPEAGKQQAIVQVTTAIRGNNNDHKIIEISLKDSTGQVIATAAQPVQLNGTTPVTVMKQLTVTNPCLWSPARPYLYTTAIRLIDTLQTQKPAYPDELIYQTGIRRISISAGKGFLLNGTRLLLKGGCLHHDNGLLGAAAFDRAEERKVELMKANGFNAIRTSHNPPSEKFLEACDRLGMLVIDEMFDVWTEQKLPQDYHVSFPEWWERDLRSIVLRDRNHPAVVMWSIGNEIPERADPDGLAIARDMIQAIHRYDTTHAITAGVPEFWDRPYKWTAADPVFAMLDVAGYNYQWQNYALDARRVPGRIIMGTETFPSQLYDAWNQVQGLPYVIGDFVWTAMDYLGEAGIGHQTYNGAGAGRRTFPWINANCGDIDLIGNKKPQSFYRDVVWRNSPVEMLVHAPVAKGKQEKVSRWGWPDESASWNWSGMNDTVMQVRVFARAKKIDLILNDFRIAMKEIADDTPLTVTFDVPYKPGVLTAFAYDAKGNETGFKTLATTNPPVAIRLKADHTQIPAGNGSLAYVQVEIVDDLGRVVPTANLPLELTINGAGSLAGAGNACPDCPASFQQLRIKTYQGRALVILRASERPGEISLQAKNNGLKKAKISITTQRIKFGRRLFVASSSLVRRLYILRISDLPAECMQSAGSILPFFI</sequence>
<proteinExistence type="inferred from homology"/>
<dbReference type="AlphaFoldDB" id="A0A6B9ZF94"/>
<dbReference type="InterPro" id="IPR013783">
    <property type="entry name" value="Ig-like_fold"/>
</dbReference>
<dbReference type="Pfam" id="PF16355">
    <property type="entry name" value="DUF4982"/>
    <property type="match status" value="1"/>
</dbReference>
<organism evidence="9 10">
    <name type="scientific">Chitinophaga agri</name>
    <dbReference type="NCBI Taxonomy" id="2703787"/>
    <lineage>
        <taxon>Bacteria</taxon>
        <taxon>Pseudomonadati</taxon>
        <taxon>Bacteroidota</taxon>
        <taxon>Chitinophagia</taxon>
        <taxon>Chitinophagales</taxon>
        <taxon>Chitinophagaceae</taxon>
        <taxon>Chitinophaga</taxon>
    </lineage>
</organism>
<feature type="domain" description="Glycoside hydrolase family 2 catalytic" evidence="5">
    <location>
        <begin position="317"/>
        <end position="467"/>
    </location>
</feature>
<dbReference type="Pfam" id="PF02837">
    <property type="entry name" value="Glyco_hydro_2_N"/>
    <property type="match status" value="1"/>
</dbReference>
<dbReference type="Proteomes" id="UP000476411">
    <property type="component" value="Chromosome"/>
</dbReference>
<evidence type="ECO:0000313" key="10">
    <source>
        <dbReference type="Proteomes" id="UP000476411"/>
    </source>
</evidence>
<dbReference type="Gene3D" id="2.60.120.260">
    <property type="entry name" value="Galactose-binding domain-like"/>
    <property type="match status" value="1"/>
</dbReference>
<evidence type="ECO:0000259" key="7">
    <source>
        <dbReference type="Pfam" id="PF16355"/>
    </source>
</evidence>
<evidence type="ECO:0000259" key="5">
    <source>
        <dbReference type="Pfam" id="PF02836"/>
    </source>
</evidence>
<gene>
    <name evidence="9" type="ORF">GWR21_16350</name>
</gene>
<feature type="domain" description="Glycoside hydrolase family 2 immunoglobulin-like beta-sandwich" evidence="4">
    <location>
        <begin position="211"/>
        <end position="288"/>
    </location>
</feature>
<dbReference type="GO" id="GO:0005975">
    <property type="term" value="P:carbohydrate metabolic process"/>
    <property type="evidence" value="ECO:0007669"/>
    <property type="project" value="InterPro"/>
</dbReference>
<evidence type="ECO:0000259" key="6">
    <source>
        <dbReference type="Pfam" id="PF02837"/>
    </source>
</evidence>
<dbReference type="RefSeq" id="WP_162332790.1">
    <property type="nucleotide sequence ID" value="NZ_CP048113.1"/>
</dbReference>
<keyword evidence="3" id="KW-0326">Glycosidase</keyword>
<dbReference type="InterPro" id="IPR036156">
    <property type="entry name" value="Beta-gal/glucu_dom_sf"/>
</dbReference>
<dbReference type="InterPro" id="IPR006101">
    <property type="entry name" value="Glyco_hydro_2"/>
</dbReference>
<dbReference type="InterPro" id="IPR008979">
    <property type="entry name" value="Galactose-bd-like_sf"/>
</dbReference>
<feature type="domain" description="Glycoside hydrolase family 2" evidence="8">
    <location>
        <begin position="708"/>
        <end position="809"/>
    </location>
</feature>
<reference evidence="9 10" key="1">
    <citation type="submission" date="2020-01" db="EMBL/GenBank/DDBJ databases">
        <title>Complete genome sequence of Chitinophaga sp. H33E-04 isolated from quinoa roots.</title>
        <authorList>
            <person name="Weon H.-Y."/>
            <person name="Lee S.A."/>
        </authorList>
    </citation>
    <scope>NUCLEOTIDE SEQUENCE [LARGE SCALE GENOMIC DNA]</scope>
    <source>
        <strain evidence="9 10">H33E-04</strain>
    </source>
</reference>
<evidence type="ECO:0000259" key="4">
    <source>
        <dbReference type="Pfam" id="PF00703"/>
    </source>
</evidence>
<dbReference type="InterPro" id="IPR032311">
    <property type="entry name" value="DUF4982"/>
</dbReference>
<feature type="domain" description="DUF4982" evidence="7">
    <location>
        <begin position="636"/>
        <end position="694"/>
    </location>
</feature>
<dbReference type="InterPro" id="IPR051913">
    <property type="entry name" value="GH2_Domain-Containing"/>
</dbReference>
<dbReference type="InterPro" id="IPR017853">
    <property type="entry name" value="GH"/>
</dbReference>
<accession>A0A6B9ZF94</accession>
<evidence type="ECO:0000256" key="1">
    <source>
        <dbReference type="ARBA" id="ARBA00007401"/>
    </source>
</evidence>
<dbReference type="InterPro" id="IPR040605">
    <property type="entry name" value="Glyco_hydro2_dom5"/>
</dbReference>
<dbReference type="GO" id="GO:0004553">
    <property type="term" value="F:hydrolase activity, hydrolyzing O-glycosyl compounds"/>
    <property type="evidence" value="ECO:0007669"/>
    <property type="project" value="InterPro"/>
</dbReference>
<dbReference type="PANTHER" id="PTHR42732:SF1">
    <property type="entry name" value="BETA-MANNOSIDASE"/>
    <property type="match status" value="1"/>
</dbReference>
<dbReference type="Pfam" id="PF00703">
    <property type="entry name" value="Glyco_hydro_2"/>
    <property type="match status" value="1"/>
</dbReference>
<dbReference type="InterPro" id="IPR006103">
    <property type="entry name" value="Glyco_hydro_2_cat"/>
</dbReference>
<dbReference type="Gene3D" id="2.60.40.10">
    <property type="entry name" value="Immunoglobulins"/>
    <property type="match status" value="3"/>
</dbReference>
<dbReference type="Gene3D" id="3.20.20.80">
    <property type="entry name" value="Glycosidases"/>
    <property type="match status" value="1"/>
</dbReference>
<dbReference type="EMBL" id="CP048113">
    <property type="protein sequence ID" value="QHS61112.1"/>
    <property type="molecule type" value="Genomic_DNA"/>
</dbReference>
<evidence type="ECO:0000256" key="2">
    <source>
        <dbReference type="ARBA" id="ARBA00022801"/>
    </source>
</evidence>
<evidence type="ECO:0000313" key="9">
    <source>
        <dbReference type="EMBL" id="QHS61112.1"/>
    </source>
</evidence>
<dbReference type="PRINTS" id="PR00132">
    <property type="entry name" value="GLHYDRLASE2"/>
</dbReference>
<evidence type="ECO:0000259" key="8">
    <source>
        <dbReference type="Pfam" id="PF18565"/>
    </source>
</evidence>
<protein>
    <submittedName>
        <fullName evidence="9">DUF4982 domain-containing protein</fullName>
    </submittedName>
</protein>